<dbReference type="InterPro" id="IPR036709">
    <property type="entry name" value="Autotransporte_beta_dom_sf"/>
</dbReference>
<dbReference type="RefSeq" id="WP_247975539.1">
    <property type="nucleotide sequence ID" value="NZ_CP095848.1"/>
</dbReference>
<dbReference type="SUPFAM" id="SSF103515">
    <property type="entry name" value="Autotransporter"/>
    <property type="match status" value="1"/>
</dbReference>
<gene>
    <name evidence="4" type="ORF">MWH26_19245</name>
</gene>
<proteinExistence type="predicted"/>
<dbReference type="EMBL" id="CP095848">
    <property type="protein sequence ID" value="UPL49301.1"/>
    <property type="molecule type" value="Genomic_DNA"/>
</dbReference>
<dbReference type="Proteomes" id="UP000829647">
    <property type="component" value="Chromosome"/>
</dbReference>
<keyword evidence="5" id="KW-1185">Reference proteome</keyword>
<evidence type="ECO:0000313" key="4">
    <source>
        <dbReference type="EMBL" id="UPL49301.1"/>
    </source>
</evidence>
<name>A0ABY4JBZ5_9BACT</name>
<dbReference type="InterPro" id="IPR027385">
    <property type="entry name" value="Beta-barrel_OMP"/>
</dbReference>
<accession>A0ABY4JBZ5</accession>
<feature type="signal peptide" evidence="2">
    <location>
        <begin position="1"/>
        <end position="20"/>
    </location>
</feature>
<dbReference type="Pfam" id="PF13505">
    <property type="entry name" value="OMP_b-brl"/>
    <property type="match status" value="1"/>
</dbReference>
<organism evidence="4 5">
    <name type="scientific">Hymenobacter sublimis</name>
    <dbReference type="NCBI Taxonomy" id="2933777"/>
    <lineage>
        <taxon>Bacteria</taxon>
        <taxon>Pseudomonadati</taxon>
        <taxon>Bacteroidota</taxon>
        <taxon>Cytophagia</taxon>
        <taxon>Cytophagales</taxon>
        <taxon>Hymenobacteraceae</taxon>
        <taxon>Hymenobacter</taxon>
    </lineage>
</organism>
<evidence type="ECO:0000259" key="3">
    <source>
        <dbReference type="Pfam" id="PF13505"/>
    </source>
</evidence>
<feature type="domain" description="Outer membrane protein beta-barrel" evidence="3">
    <location>
        <begin position="8"/>
        <end position="189"/>
    </location>
</feature>
<evidence type="ECO:0000256" key="1">
    <source>
        <dbReference type="ARBA" id="ARBA00022729"/>
    </source>
</evidence>
<reference evidence="4 5" key="1">
    <citation type="submission" date="2022-04" db="EMBL/GenBank/DDBJ databases">
        <title>Hymenobacter sp. isolated from the air.</title>
        <authorList>
            <person name="Won M."/>
            <person name="Lee C.-M."/>
            <person name="Woen H.-Y."/>
            <person name="Kwon S.-W."/>
        </authorList>
    </citation>
    <scope>NUCLEOTIDE SEQUENCE [LARGE SCALE GENOMIC DNA]</scope>
    <source>
        <strain evidence="5">5516 S-25</strain>
    </source>
</reference>
<evidence type="ECO:0000256" key="2">
    <source>
        <dbReference type="SAM" id="SignalP"/>
    </source>
</evidence>
<protein>
    <recommendedName>
        <fullName evidence="3">Outer membrane protein beta-barrel domain-containing protein</fullName>
    </recommendedName>
</protein>
<sequence>MNILPIGILVGMLAASSAAAQTEKGHTYLRLSAGNLSYSNQDQNQFGNEYRQIFGSLYPAVSRFVADNFLVGAEIPLRYGHTRYEEAFIQIPGVRSASQVDVGLGPFVRYYLPGTSNHRFFGQLNGSLGWQRQRQISTDDYPTGTRTIKFERTIDYQTYGAALGYNYFITPGAALEVAAGYVRSTLGPDRTNGSLDIRAGIAVVLPAD</sequence>
<keyword evidence="1 2" id="KW-0732">Signal</keyword>
<feature type="chain" id="PRO_5046132348" description="Outer membrane protein beta-barrel domain-containing protein" evidence="2">
    <location>
        <begin position="21"/>
        <end position="208"/>
    </location>
</feature>
<evidence type="ECO:0000313" key="5">
    <source>
        <dbReference type="Proteomes" id="UP000829647"/>
    </source>
</evidence>